<dbReference type="Gene3D" id="3.60.15.10">
    <property type="entry name" value="Ribonuclease Z/Hydroxyacylglutathione hydrolase-like"/>
    <property type="match status" value="1"/>
</dbReference>
<dbReference type="EMBL" id="SWFM01000003">
    <property type="protein sequence ID" value="TKD69815.1"/>
    <property type="molecule type" value="Genomic_DNA"/>
</dbReference>
<dbReference type="AlphaFoldDB" id="A0A4U1MH60"/>
<proteinExistence type="predicted"/>
<reference evidence="2 3" key="1">
    <citation type="submission" date="2019-04" db="EMBL/GenBank/DDBJ databases">
        <title>Genome sequence of Bacillus hwajinpoensis strain Y2.</title>
        <authorList>
            <person name="Fair J.L."/>
            <person name="Maclea K.S."/>
        </authorList>
    </citation>
    <scope>NUCLEOTIDE SEQUENCE [LARGE SCALE GENOMIC DNA]</scope>
    <source>
        <strain evidence="2 3">Y2</strain>
    </source>
</reference>
<gene>
    <name evidence="2" type="ORF">FBF83_11105</name>
</gene>
<protein>
    <recommendedName>
        <fullName evidence="4">Hydrolase</fullName>
    </recommendedName>
</protein>
<feature type="signal peptide" evidence="1">
    <location>
        <begin position="1"/>
        <end position="21"/>
    </location>
</feature>
<feature type="chain" id="PRO_5020585111" description="Hydrolase" evidence="1">
    <location>
        <begin position="22"/>
        <end position="274"/>
    </location>
</feature>
<dbReference type="RefSeq" id="WP_136947240.1">
    <property type="nucleotide sequence ID" value="NZ_SWFM01000003.1"/>
</dbReference>
<sequence>MKKYVALCILLLVMFFNSANAEASIESVDLHLGNHEIAITFLDLSVGEAILLQRAEGGAVLINTGSSASEQELIDRLQMFNVKDISKVFLTNADEVYTGNFNTLLRYFNVNELLISGQLQKSLVSPIPSQVVQTKVQDKQKLELMEDVNAEIINISKAGAVTYMLSLGSQHLLMMGETDVELEESIASSGRTVEVLKVANFGAGNGTSAEFLSAIDPQMAVIFRHKNIDVSESVLERLSETWTDVYYPYRIGSVTLRFQNDRYDVITLPTKETR</sequence>
<comment type="caution">
    <text evidence="2">The sequence shown here is derived from an EMBL/GenBank/DDBJ whole genome shotgun (WGS) entry which is preliminary data.</text>
</comment>
<evidence type="ECO:0000256" key="1">
    <source>
        <dbReference type="SAM" id="SignalP"/>
    </source>
</evidence>
<evidence type="ECO:0000313" key="3">
    <source>
        <dbReference type="Proteomes" id="UP000310541"/>
    </source>
</evidence>
<dbReference type="SUPFAM" id="SSF56281">
    <property type="entry name" value="Metallo-hydrolase/oxidoreductase"/>
    <property type="match status" value="1"/>
</dbReference>
<name>A0A4U1MH60_9BACL</name>
<dbReference type="InterPro" id="IPR052159">
    <property type="entry name" value="Competence_DNA_uptake"/>
</dbReference>
<dbReference type="PANTHER" id="PTHR30619">
    <property type="entry name" value="DNA INTERNALIZATION/COMPETENCE PROTEIN COMEC/REC2"/>
    <property type="match status" value="1"/>
</dbReference>
<dbReference type="Proteomes" id="UP000310541">
    <property type="component" value="Unassembled WGS sequence"/>
</dbReference>
<evidence type="ECO:0008006" key="4">
    <source>
        <dbReference type="Google" id="ProtNLM"/>
    </source>
</evidence>
<organism evidence="2 3">
    <name type="scientific">Guptibacillus hwajinpoensis</name>
    <dbReference type="NCBI Taxonomy" id="208199"/>
    <lineage>
        <taxon>Bacteria</taxon>
        <taxon>Bacillati</taxon>
        <taxon>Bacillota</taxon>
        <taxon>Bacilli</taxon>
        <taxon>Bacillales</taxon>
        <taxon>Guptibacillaceae</taxon>
        <taxon>Guptibacillus</taxon>
    </lineage>
</organism>
<dbReference type="OrthoDB" id="2696637at2"/>
<keyword evidence="1" id="KW-0732">Signal</keyword>
<evidence type="ECO:0000313" key="2">
    <source>
        <dbReference type="EMBL" id="TKD69815.1"/>
    </source>
</evidence>
<accession>A0A4U1MH60</accession>
<dbReference type="PANTHER" id="PTHR30619:SF1">
    <property type="entry name" value="RECOMBINATION PROTEIN 2"/>
    <property type="match status" value="1"/>
</dbReference>
<dbReference type="InterPro" id="IPR036866">
    <property type="entry name" value="RibonucZ/Hydroxyglut_hydro"/>
</dbReference>